<organism evidence="1 2">
    <name type="scientific">Rangifer tarandus platyrhynchus</name>
    <name type="common">Svalbard reindeer</name>
    <dbReference type="NCBI Taxonomy" id="3082113"/>
    <lineage>
        <taxon>Eukaryota</taxon>
        <taxon>Metazoa</taxon>
        <taxon>Chordata</taxon>
        <taxon>Craniata</taxon>
        <taxon>Vertebrata</taxon>
        <taxon>Euteleostomi</taxon>
        <taxon>Mammalia</taxon>
        <taxon>Eutheria</taxon>
        <taxon>Laurasiatheria</taxon>
        <taxon>Artiodactyla</taxon>
        <taxon>Ruminantia</taxon>
        <taxon>Pecora</taxon>
        <taxon>Cervidae</taxon>
        <taxon>Odocoileinae</taxon>
        <taxon>Rangifer</taxon>
    </lineage>
</organism>
<dbReference type="EMBL" id="OX459942">
    <property type="protein sequence ID" value="CAI9176418.1"/>
    <property type="molecule type" value="Genomic_DNA"/>
</dbReference>
<keyword evidence="2" id="KW-1185">Reference proteome</keyword>
<dbReference type="Proteomes" id="UP001176941">
    <property type="component" value="Chromosome 6"/>
</dbReference>
<protein>
    <submittedName>
        <fullName evidence="1">Uncharacterized protein</fullName>
    </submittedName>
</protein>
<name>A0ABN8ZV17_RANTA</name>
<evidence type="ECO:0000313" key="1">
    <source>
        <dbReference type="EMBL" id="CAI9176418.1"/>
    </source>
</evidence>
<sequence length="69" mass="7058">MPHESEVLVQWAVAVSDGVVSSNQKVQTLTRQGQGAAGSVEPAASGPEQGLAGGFLVWEALTGTSRPQP</sequence>
<proteinExistence type="predicted"/>
<evidence type="ECO:0000313" key="2">
    <source>
        <dbReference type="Proteomes" id="UP001176941"/>
    </source>
</evidence>
<reference evidence="1" key="1">
    <citation type="submission" date="2023-04" db="EMBL/GenBank/DDBJ databases">
        <authorList>
            <consortium name="ELIXIR-Norway"/>
        </authorList>
    </citation>
    <scope>NUCLEOTIDE SEQUENCE [LARGE SCALE GENOMIC DNA]</scope>
</reference>
<accession>A0ABN8ZV17</accession>
<gene>
    <name evidence="1" type="ORF">MRATA1EN1_LOCUS25380</name>
</gene>